<evidence type="ECO:0000256" key="3">
    <source>
        <dbReference type="ARBA" id="ARBA00023316"/>
    </source>
</evidence>
<dbReference type="Proteomes" id="UP000034738">
    <property type="component" value="Unassembled WGS sequence"/>
</dbReference>
<evidence type="ECO:0000256" key="2">
    <source>
        <dbReference type="ARBA" id="ARBA00022598"/>
    </source>
</evidence>
<dbReference type="GO" id="GO:0005524">
    <property type="term" value="F:ATP binding"/>
    <property type="evidence" value="ECO:0007669"/>
    <property type="project" value="UniProtKB-UniRule"/>
</dbReference>
<dbReference type="Pfam" id="PF07478">
    <property type="entry name" value="Dala_Dala_lig_C"/>
    <property type="match status" value="1"/>
</dbReference>
<dbReference type="InterPro" id="IPR011761">
    <property type="entry name" value="ATP-grasp"/>
</dbReference>
<dbReference type="EMBL" id="LBUY01000001">
    <property type="protein sequence ID" value="KKQ75612.1"/>
    <property type="molecule type" value="Genomic_DNA"/>
</dbReference>
<comment type="caution">
    <text evidence="6">The sequence shown here is derived from an EMBL/GenBank/DDBJ whole genome shotgun (WGS) entry which is preliminary data.</text>
</comment>
<name>A0A0G0K9X0_9BACT</name>
<dbReference type="InterPro" id="IPR011095">
    <property type="entry name" value="Dala_Dala_lig_C"/>
</dbReference>
<dbReference type="PANTHER" id="PTHR23132:SF23">
    <property type="entry name" value="D-ALANINE--D-ALANINE LIGASE B"/>
    <property type="match status" value="1"/>
</dbReference>
<evidence type="ECO:0000256" key="4">
    <source>
        <dbReference type="PROSITE-ProRule" id="PRU00409"/>
    </source>
</evidence>
<dbReference type="Gene3D" id="3.30.470.20">
    <property type="entry name" value="ATP-grasp fold, B domain"/>
    <property type="match status" value="1"/>
</dbReference>
<dbReference type="Gene3D" id="3.30.1490.20">
    <property type="entry name" value="ATP-grasp fold, A domain"/>
    <property type="match status" value="1"/>
</dbReference>
<dbReference type="SUPFAM" id="SSF56059">
    <property type="entry name" value="Glutathione synthetase ATP-binding domain-like"/>
    <property type="match status" value="1"/>
</dbReference>
<feature type="domain" description="ATP-grasp" evidence="5">
    <location>
        <begin position="120"/>
        <end position="325"/>
    </location>
</feature>
<keyword evidence="2 6" id="KW-0436">Ligase</keyword>
<evidence type="ECO:0000313" key="7">
    <source>
        <dbReference type="Proteomes" id="UP000034738"/>
    </source>
</evidence>
<dbReference type="InterPro" id="IPR013815">
    <property type="entry name" value="ATP_grasp_subdomain_1"/>
</dbReference>
<dbReference type="GO" id="GO:0008716">
    <property type="term" value="F:D-alanine-D-alanine ligase activity"/>
    <property type="evidence" value="ECO:0007669"/>
    <property type="project" value="InterPro"/>
</dbReference>
<keyword evidence="4" id="KW-0067">ATP-binding</keyword>
<dbReference type="GO" id="GO:0046872">
    <property type="term" value="F:metal ion binding"/>
    <property type="evidence" value="ECO:0007669"/>
    <property type="project" value="InterPro"/>
</dbReference>
<dbReference type="InterPro" id="IPR016185">
    <property type="entry name" value="PreATP-grasp_dom_sf"/>
</dbReference>
<evidence type="ECO:0000259" key="5">
    <source>
        <dbReference type="PROSITE" id="PS50975"/>
    </source>
</evidence>
<comment type="similarity">
    <text evidence="1">Belongs to the D-alanine--D-alanine ligase family.</text>
</comment>
<sequence>MNNNYHLPRKVGILYSDVKRKYFPTKMQYITERGAYSDAKIMAGYLKRMGISVALYPGNSKLPFLLKKGKPDMVINLVDSFKGNEFLASAVLGVLEMLEIPYTGAGLLGQSLNYNKFLIKKIFIQNGIPVPNYQLFNTSREPINSTLRFPLITKLNEIHGSVEITDDSVVESEGDLRKRLKYLIGTYQQSVLVEEYIVGTEVTAVLLEGFKKKVYLGEIVINDESDGKYKFKKFEYEWLEKYEGVIKYQKYQDKVLCEYVKKAFQILDMSDYGRFDIRIDSSGRYFFLDANTNPQLGPYNHDSPVGIVLNMYGVNFSEILRRIILNTTKQWS</sequence>
<keyword evidence="4" id="KW-0547">Nucleotide-binding</keyword>
<gene>
    <name evidence="6" type="ORF">US95_C0001G0043</name>
</gene>
<reference evidence="6 7" key="1">
    <citation type="journal article" date="2015" name="Nature">
        <title>rRNA introns, odd ribosomes, and small enigmatic genomes across a large radiation of phyla.</title>
        <authorList>
            <person name="Brown C.T."/>
            <person name="Hug L.A."/>
            <person name="Thomas B.C."/>
            <person name="Sharon I."/>
            <person name="Castelle C.J."/>
            <person name="Singh A."/>
            <person name="Wilkins M.J."/>
            <person name="Williams K.H."/>
            <person name="Banfield J.F."/>
        </authorList>
    </citation>
    <scope>NUCLEOTIDE SEQUENCE [LARGE SCALE GENOMIC DNA]</scope>
</reference>
<keyword evidence="3" id="KW-0961">Cell wall biogenesis/degradation</keyword>
<dbReference type="GO" id="GO:0071555">
    <property type="term" value="P:cell wall organization"/>
    <property type="evidence" value="ECO:0007669"/>
    <property type="project" value="UniProtKB-KW"/>
</dbReference>
<dbReference type="PROSITE" id="PS50975">
    <property type="entry name" value="ATP_GRASP"/>
    <property type="match status" value="1"/>
</dbReference>
<dbReference type="AlphaFoldDB" id="A0A0G0K9X0"/>
<evidence type="ECO:0000256" key="1">
    <source>
        <dbReference type="ARBA" id="ARBA00010871"/>
    </source>
</evidence>
<protein>
    <submittedName>
        <fullName evidence="6">D-alanine-D-alanine ligase</fullName>
    </submittedName>
</protein>
<proteinExistence type="inferred from homology"/>
<organism evidence="6 7">
    <name type="scientific">Candidatus Woesebacteria bacterium GW2011_GWB1_38_5</name>
    <dbReference type="NCBI Taxonomy" id="1618568"/>
    <lineage>
        <taxon>Bacteria</taxon>
        <taxon>Candidatus Woeseibacteriota</taxon>
    </lineage>
</organism>
<dbReference type="SUPFAM" id="SSF52440">
    <property type="entry name" value="PreATP-grasp domain"/>
    <property type="match status" value="1"/>
</dbReference>
<evidence type="ECO:0000313" key="6">
    <source>
        <dbReference type="EMBL" id="KKQ75612.1"/>
    </source>
</evidence>
<dbReference type="PANTHER" id="PTHR23132">
    <property type="entry name" value="D-ALANINE--D-ALANINE LIGASE"/>
    <property type="match status" value="1"/>
</dbReference>
<accession>A0A0G0K9X0</accession>